<dbReference type="UniPathway" id="UPA00219"/>
<evidence type="ECO:0000256" key="10">
    <source>
        <dbReference type="ARBA" id="ARBA00022857"/>
    </source>
</evidence>
<keyword evidence="9" id="KW-0274">FAD</keyword>
<dbReference type="EMBL" id="UOGE01000018">
    <property type="protein sequence ID" value="VAX17171.1"/>
    <property type="molecule type" value="Genomic_DNA"/>
</dbReference>
<dbReference type="GO" id="GO:0009252">
    <property type="term" value="P:peptidoglycan biosynthetic process"/>
    <property type="evidence" value="ECO:0007669"/>
    <property type="project" value="UniProtKB-UniPathway"/>
</dbReference>
<dbReference type="PANTHER" id="PTHR21071:SF4">
    <property type="entry name" value="UDP-N-ACETYLENOLPYRUVOYLGLUCOSAMINE REDUCTASE"/>
    <property type="match status" value="1"/>
</dbReference>
<dbReference type="NCBIfam" id="TIGR00179">
    <property type="entry name" value="murB"/>
    <property type="match status" value="1"/>
</dbReference>
<reference evidence="18" key="1">
    <citation type="submission" date="2018-06" db="EMBL/GenBank/DDBJ databases">
        <authorList>
            <person name="Zhirakovskaya E."/>
        </authorList>
    </citation>
    <scope>NUCLEOTIDE SEQUENCE</scope>
</reference>
<dbReference type="InterPro" id="IPR016169">
    <property type="entry name" value="FAD-bd_PCMH_sub2"/>
</dbReference>
<comment type="catalytic activity">
    <reaction evidence="16">
        <text>UDP-N-acetyl-alpha-D-muramate + NADP(+) = UDP-N-acetyl-3-O-(1-carboxyvinyl)-alpha-D-glucosamine + NADPH + H(+)</text>
        <dbReference type="Rhea" id="RHEA:12248"/>
        <dbReference type="ChEBI" id="CHEBI:15378"/>
        <dbReference type="ChEBI" id="CHEBI:57783"/>
        <dbReference type="ChEBI" id="CHEBI:58349"/>
        <dbReference type="ChEBI" id="CHEBI:68483"/>
        <dbReference type="ChEBI" id="CHEBI:70757"/>
        <dbReference type="EC" id="1.3.1.98"/>
    </reaction>
</comment>
<evidence type="ECO:0000256" key="9">
    <source>
        <dbReference type="ARBA" id="ARBA00022827"/>
    </source>
</evidence>
<dbReference type="InterPro" id="IPR036318">
    <property type="entry name" value="FAD-bd_PCMH-like_sf"/>
</dbReference>
<keyword evidence="14" id="KW-0131">Cell cycle</keyword>
<evidence type="ECO:0000256" key="8">
    <source>
        <dbReference type="ARBA" id="ARBA00022630"/>
    </source>
</evidence>
<dbReference type="GO" id="GO:0008360">
    <property type="term" value="P:regulation of cell shape"/>
    <property type="evidence" value="ECO:0007669"/>
    <property type="project" value="UniProtKB-KW"/>
</dbReference>
<dbReference type="SUPFAM" id="SSF56194">
    <property type="entry name" value="Uridine diphospho-N-Acetylenolpyruvylglucosamine reductase, MurB, C-terminal domain"/>
    <property type="match status" value="1"/>
</dbReference>
<dbReference type="InterPro" id="IPR003170">
    <property type="entry name" value="MurB"/>
</dbReference>
<keyword evidence="12" id="KW-0573">Peptidoglycan synthesis</keyword>
<dbReference type="InterPro" id="IPR016166">
    <property type="entry name" value="FAD-bd_PCMH"/>
</dbReference>
<evidence type="ECO:0000256" key="11">
    <source>
        <dbReference type="ARBA" id="ARBA00022960"/>
    </source>
</evidence>
<evidence type="ECO:0000256" key="1">
    <source>
        <dbReference type="ARBA" id="ARBA00001974"/>
    </source>
</evidence>
<dbReference type="Gene3D" id="3.90.78.10">
    <property type="entry name" value="UDP-N-acetylenolpyruvoylglucosamine reductase, C-terminal domain"/>
    <property type="match status" value="1"/>
</dbReference>
<dbReference type="Gene3D" id="3.30.43.10">
    <property type="entry name" value="Uridine Diphospho-n-acetylenolpyruvylglucosamine Reductase, domain 2"/>
    <property type="match status" value="1"/>
</dbReference>
<evidence type="ECO:0000256" key="5">
    <source>
        <dbReference type="ARBA" id="ARBA00012518"/>
    </source>
</evidence>
<evidence type="ECO:0000256" key="12">
    <source>
        <dbReference type="ARBA" id="ARBA00022984"/>
    </source>
</evidence>
<protein>
    <recommendedName>
        <fullName evidence="5">UDP-N-acetylmuramate dehydrogenase</fullName>
        <ecNumber evidence="5">1.3.1.98</ecNumber>
    </recommendedName>
</protein>
<dbReference type="InterPro" id="IPR011601">
    <property type="entry name" value="MurB_C"/>
</dbReference>
<dbReference type="Pfam" id="PF02873">
    <property type="entry name" value="MurB_C"/>
    <property type="match status" value="1"/>
</dbReference>
<evidence type="ECO:0000256" key="4">
    <source>
        <dbReference type="ARBA" id="ARBA00004752"/>
    </source>
</evidence>
<dbReference type="GO" id="GO:0071949">
    <property type="term" value="F:FAD binding"/>
    <property type="evidence" value="ECO:0007669"/>
    <property type="project" value="InterPro"/>
</dbReference>
<evidence type="ECO:0000256" key="14">
    <source>
        <dbReference type="ARBA" id="ARBA00023306"/>
    </source>
</evidence>
<dbReference type="InterPro" id="IPR016167">
    <property type="entry name" value="FAD-bd_PCMH_sub1"/>
</dbReference>
<dbReference type="GO" id="GO:0005829">
    <property type="term" value="C:cytosol"/>
    <property type="evidence" value="ECO:0007669"/>
    <property type="project" value="TreeGrafter"/>
</dbReference>
<dbReference type="GO" id="GO:0051301">
    <property type="term" value="P:cell division"/>
    <property type="evidence" value="ECO:0007669"/>
    <property type="project" value="UniProtKB-KW"/>
</dbReference>
<dbReference type="GO" id="GO:0071555">
    <property type="term" value="P:cell wall organization"/>
    <property type="evidence" value="ECO:0007669"/>
    <property type="project" value="UniProtKB-KW"/>
</dbReference>
<dbReference type="PANTHER" id="PTHR21071">
    <property type="entry name" value="UDP-N-ACETYLENOLPYRUVOYLGLUCOSAMINE REDUCTASE"/>
    <property type="match status" value="1"/>
</dbReference>
<proteinExistence type="inferred from homology"/>
<evidence type="ECO:0000313" key="18">
    <source>
        <dbReference type="EMBL" id="VAX17171.1"/>
    </source>
</evidence>
<evidence type="ECO:0000256" key="7">
    <source>
        <dbReference type="ARBA" id="ARBA00022618"/>
    </source>
</evidence>
<evidence type="ECO:0000256" key="6">
    <source>
        <dbReference type="ARBA" id="ARBA00022490"/>
    </source>
</evidence>
<dbReference type="EC" id="1.3.1.98" evidence="5"/>
<evidence type="ECO:0000259" key="17">
    <source>
        <dbReference type="PROSITE" id="PS51387"/>
    </source>
</evidence>
<keyword evidence="11" id="KW-0133">Cell shape</keyword>
<evidence type="ECO:0000256" key="2">
    <source>
        <dbReference type="ARBA" id="ARBA00003921"/>
    </source>
</evidence>
<comment type="subcellular location">
    <subcellularLocation>
        <location evidence="3">Cytoplasm</location>
    </subcellularLocation>
</comment>
<dbReference type="AlphaFoldDB" id="A0A3B1BRI8"/>
<evidence type="ECO:0000256" key="15">
    <source>
        <dbReference type="ARBA" id="ARBA00023316"/>
    </source>
</evidence>
<accession>A0A3B1BRI8</accession>
<keyword evidence="6" id="KW-0963">Cytoplasm</keyword>
<evidence type="ECO:0000256" key="16">
    <source>
        <dbReference type="ARBA" id="ARBA00048914"/>
    </source>
</evidence>
<evidence type="ECO:0000256" key="3">
    <source>
        <dbReference type="ARBA" id="ARBA00004496"/>
    </source>
</evidence>
<dbReference type="Gene3D" id="3.30.465.10">
    <property type="match status" value="1"/>
</dbReference>
<feature type="domain" description="FAD-binding PCMH-type" evidence="17">
    <location>
        <begin position="17"/>
        <end position="183"/>
    </location>
</feature>
<comment type="function">
    <text evidence="2">Cell wall formation.</text>
</comment>
<dbReference type="NCBIfam" id="NF010480">
    <property type="entry name" value="PRK13905.1"/>
    <property type="match status" value="1"/>
</dbReference>
<name>A0A3B1BRI8_9ZZZZ</name>
<keyword evidence="13 18" id="KW-0560">Oxidoreductase</keyword>
<keyword evidence="15" id="KW-0961">Cell wall biogenesis/degradation</keyword>
<organism evidence="18">
    <name type="scientific">hydrothermal vent metagenome</name>
    <dbReference type="NCBI Taxonomy" id="652676"/>
    <lineage>
        <taxon>unclassified sequences</taxon>
        <taxon>metagenomes</taxon>
        <taxon>ecological metagenomes</taxon>
    </lineage>
</organism>
<dbReference type="InterPro" id="IPR006094">
    <property type="entry name" value="Oxid_FAD_bind_N"/>
</dbReference>
<dbReference type="InterPro" id="IPR036635">
    <property type="entry name" value="MurB_C_sf"/>
</dbReference>
<keyword evidence="10" id="KW-0521">NADP</keyword>
<dbReference type="SUPFAM" id="SSF56176">
    <property type="entry name" value="FAD-binding/transporter-associated domain-like"/>
    <property type="match status" value="1"/>
</dbReference>
<gene>
    <name evidence="18" type="ORF">MNBD_NITROSPINAE02-1348</name>
</gene>
<dbReference type="GO" id="GO:0008762">
    <property type="term" value="F:UDP-N-acetylmuramate dehydrogenase activity"/>
    <property type="evidence" value="ECO:0007669"/>
    <property type="project" value="UniProtKB-EC"/>
</dbReference>
<dbReference type="PROSITE" id="PS51387">
    <property type="entry name" value="FAD_PCMH"/>
    <property type="match status" value="1"/>
</dbReference>
<evidence type="ECO:0000256" key="13">
    <source>
        <dbReference type="ARBA" id="ARBA00023002"/>
    </source>
</evidence>
<keyword evidence="7" id="KW-0132">Cell division</keyword>
<dbReference type="HAMAP" id="MF_00037">
    <property type="entry name" value="MurB"/>
    <property type="match status" value="1"/>
</dbReference>
<keyword evidence="8" id="KW-0285">Flavoprotein</keyword>
<comment type="cofactor">
    <cofactor evidence="1">
        <name>FAD</name>
        <dbReference type="ChEBI" id="CHEBI:57692"/>
    </cofactor>
</comment>
<comment type="pathway">
    <text evidence="4">Cell wall biogenesis; peptidoglycan biosynthesis.</text>
</comment>
<dbReference type="Pfam" id="PF01565">
    <property type="entry name" value="FAD_binding_4"/>
    <property type="match status" value="1"/>
</dbReference>
<sequence>MIKTEKNVPLLKKTTFRIGGPVEKIVYPETLEEVSRIMKGGEVTFVLGGGSNILVSDAGIKGTALSLSRGFRDVRISERKNGEAVIIAGSGAGLTKLAKTMGEESLSGLEFGFGIPGFVGGALKMNAGAYGGEMKNVVETVTVVTNDGEIETLSQEECGFDYRASRFPDGSVIVETTLRLIEGEKERIGEKMRQSYKLRKENQPLEIPSAGSIFKNPEGESAGRLIEKAGLKGYRVGGAAVSARHANFIVNLGNAKAENVLALIEKIENTVSNKFGINLEREIKLVGEF</sequence>